<accession>A0AAP9DQB0</accession>
<geneLocation type="plasmid" evidence="1 2">
    <name>unnamed1</name>
</geneLocation>
<dbReference type="Gene3D" id="3.40.50.300">
    <property type="entry name" value="P-loop containing nucleotide triphosphate hydrolases"/>
    <property type="match status" value="1"/>
</dbReference>
<evidence type="ECO:0008006" key="3">
    <source>
        <dbReference type="Google" id="ProtNLM"/>
    </source>
</evidence>
<dbReference type="SUPFAM" id="SSF52540">
    <property type="entry name" value="P-loop containing nucleoside triphosphate hydrolases"/>
    <property type="match status" value="1"/>
</dbReference>
<dbReference type="RefSeq" id="WP_032854273.1">
    <property type="nucleotide sequence ID" value="NZ_CP041396.1"/>
</dbReference>
<keyword evidence="1" id="KW-0614">Plasmid</keyword>
<proteinExistence type="predicted"/>
<reference evidence="2" key="1">
    <citation type="journal article" date="2018" name="J. Anim. Genet.">
        <title>Acquired interbacterial defense systems protect against interspecies antagonism in the human gut microbiome.</title>
        <authorList>
            <person name="Ross B.D."/>
            <person name="Verster A.J."/>
            <person name="Radey M.C."/>
            <person name="Schmidtke D.T."/>
            <person name="Pope C.E."/>
            <person name="Hoffman L.R."/>
            <person name="Hajjar A."/>
            <person name="Peterson S.B."/>
            <person name="Borenstein E."/>
            <person name="Mougous J."/>
        </authorList>
    </citation>
    <scope>NUCLEOTIDE SEQUENCE [LARGE SCALE GENOMIC DNA]</scope>
    <source>
        <strain evidence="2">3725 D1 iv</strain>
        <plasmid evidence="2">unnamed1</plasmid>
    </source>
</reference>
<dbReference type="Proteomes" id="UP000318823">
    <property type="component" value="Plasmid unnamed1"/>
</dbReference>
<protein>
    <recommendedName>
        <fullName evidence="3">NACHT domain-containing protein</fullName>
    </recommendedName>
</protein>
<dbReference type="EMBL" id="CP041396">
    <property type="protein sequence ID" value="QDM12806.1"/>
    <property type="molecule type" value="Genomic_DNA"/>
</dbReference>
<gene>
    <name evidence="1" type="ORF">DYI28_29350</name>
</gene>
<organism evidence="1 2">
    <name type="scientific">Bacteroides ovatus</name>
    <dbReference type="NCBI Taxonomy" id="28116"/>
    <lineage>
        <taxon>Bacteria</taxon>
        <taxon>Pseudomonadati</taxon>
        <taxon>Bacteroidota</taxon>
        <taxon>Bacteroidia</taxon>
        <taxon>Bacteroidales</taxon>
        <taxon>Bacteroidaceae</taxon>
        <taxon>Bacteroides</taxon>
    </lineage>
</organism>
<evidence type="ECO:0000313" key="2">
    <source>
        <dbReference type="Proteomes" id="UP000318823"/>
    </source>
</evidence>
<name>A0AAP9DQB0_BACOV</name>
<evidence type="ECO:0000313" key="1">
    <source>
        <dbReference type="EMBL" id="QDM12806.1"/>
    </source>
</evidence>
<dbReference type="InterPro" id="IPR027417">
    <property type="entry name" value="P-loop_NTPase"/>
</dbReference>
<sequence length="1329" mass="155899">MGIETFIAIAELVLKHLLKRNWDQELDRVYQSTLKELSKKDDVRKSEYVHKFAHFSALEQYITKGELNASTEKLVLLLFEKLNNDPITHSYLSEIRIDNINEIVSHTQEEINMIKVIIKDGFLNMENLINLLSNQNRKIIHTLNKKHFLKLYNVPVEPTSFIERRVYPHTTKPSWDYQETTLLSLCQGIETENNRFVILSSGGLGKSTELQYVAYKLAQSELYYPIYYPLRNYIVANSLSTSLPEYWDYDLGEKVLIFFDGLDEIPLSMRNIAVKDIQQIANNHPEITIVVTCRNNFYNDDLKYFECFFLNSFTMEDIREYVEFKGVDHELFFAFLEKNKLVDYSTNPFFLQAIIKFYDANKDRVDVTRKDIIDYLIEASYKTDNKLSLDTDFYKGKEMLTKLAWVMQLSEVNTISEEDVIRYIASNQQGIDILRSFSVVKVDSENNFYFEHNSIKELLVARLLVSETFEDIHTFICYKGTEIIKPSWYNTSIMLLSFMETDKPVFQKLTRMLLSNNPKILLKSERFKLPNDMRYELVHKLWDEWKEKFVYMDSSEIEDLASFGSDVEFINFCLQEAMDKNNSNIIRANACLLLAKFEYRGNYADTNTVIQSLTGILADKTEDIATRQSVLMAFSNNFLKTQINFEQIYTILKEDAILLKDFICIIPHSKVEDFISIIIDNIELFGSRQERRTNYMANYYVPFDLLGCVTSENGLLTLVGFLANNCSHLSYESQDTYDELVLQTLKNAEPYLNSSSNLLDAILNLAFEESKMSLGLDKKYVAFFSKGMVNDLVFTKLCNTLNASEDRVNHYYAVGTLVNKQNFDAFIDELTIDSLKILSDSIYDHDIKWQFKDQITIRKGIEFDQSMRYNQANWVEEEKRNFDILFNIDEFRDYLFSLIKGKEQMTWSQFLEIQRSTRQITNSIFVHFVGKFVFRDLKTREQKIDISSLRSYLNDELAYNNIAMVIVYNEISKNSNIVLSEAQMQQIHKWVDNTLLNISEPLDILRIALKLTIRFDFNIDREAALKLLIYYGSSWLTNDEWAEFMQKAIMVCSLDAVKTKIRANFKSKLNYDFFVYKSYVNYIEEHKLYECYSTAFDDLQDASRFGDNKAIVQDLLIKLLCNDRQYALKVWKVRSEDSLLQLKIDISETILNTKKFTLDESFAGEILTELIGVYKSEELSGFNKQRIILLMNAYGRIEGVDWLIETLKNNEYHAYSNLNFDLNYSDIKILDKYLMIMHEIVQGYWYTDWYKSKLLEAVMSGIKNLAIVSEENRKKIESDLTKFISEYEDKGKVYFLYKLIDDCNNLFREKLNTPFSIYEAMVLWPLRKA</sequence>